<gene>
    <name evidence="2" type="ORF">G5B36_03510</name>
    <name evidence="1" type="ORF">L0N08_05885</name>
</gene>
<organism evidence="1 4">
    <name type="scientific">Enterocloster aldenensis</name>
    <dbReference type="NCBI Taxonomy" id="358742"/>
    <lineage>
        <taxon>Bacteria</taxon>
        <taxon>Bacillati</taxon>
        <taxon>Bacillota</taxon>
        <taxon>Clostridia</taxon>
        <taxon>Lachnospirales</taxon>
        <taxon>Lachnospiraceae</taxon>
        <taxon>Enterocloster</taxon>
    </lineage>
</organism>
<dbReference type="Pfam" id="PF19677">
    <property type="entry name" value="DUF6179"/>
    <property type="match status" value="1"/>
</dbReference>
<reference evidence="2" key="2">
    <citation type="submission" date="2020-02" db="EMBL/GenBank/DDBJ databases">
        <authorList>
            <person name="Littmann E."/>
            <person name="Sorbara M."/>
        </authorList>
    </citation>
    <scope>NUCLEOTIDE SEQUENCE</scope>
    <source>
        <strain evidence="2">MSK.1.17</strain>
    </source>
</reference>
<proteinExistence type="predicted"/>
<reference evidence="2 3" key="1">
    <citation type="journal article" date="2020" name="Cell Host Microbe">
        <title>Functional and Genomic Variation between Human-Derived Isolates of Lachnospiraceae Reveals Inter- and Intra-Species Diversity.</title>
        <authorList>
            <person name="Sorbara M.T."/>
            <person name="Littmann E.R."/>
            <person name="Fontana E."/>
            <person name="Moody T.U."/>
            <person name="Kohout C.E."/>
            <person name="Gjonbalaj M."/>
            <person name="Eaton V."/>
            <person name="Seok R."/>
            <person name="Leiner I.M."/>
            <person name="Pamer E.G."/>
        </authorList>
    </citation>
    <scope>NUCLEOTIDE SEQUENCE [LARGE SCALE GENOMIC DNA]</scope>
    <source>
        <strain evidence="2 3">MSK.1.17</strain>
    </source>
</reference>
<reference evidence="1" key="3">
    <citation type="submission" date="2022-01" db="EMBL/GenBank/DDBJ databases">
        <title>Collection of gut derived symbiotic bacterial strains cultured from healthy donors.</title>
        <authorList>
            <person name="Lin H."/>
            <person name="Kohout C."/>
            <person name="Waligurski E."/>
            <person name="Pamer E.G."/>
        </authorList>
    </citation>
    <scope>NUCLEOTIDE SEQUENCE</scope>
    <source>
        <strain evidence="1">DFI.6.55</strain>
    </source>
</reference>
<dbReference type="Proteomes" id="UP001299608">
    <property type="component" value="Unassembled WGS sequence"/>
</dbReference>
<dbReference type="InterPro" id="IPR045751">
    <property type="entry name" value="DUF6179"/>
</dbReference>
<dbReference type="EMBL" id="JAKNGE010000006">
    <property type="protein sequence ID" value="MCG4744938.1"/>
    <property type="molecule type" value="Genomic_DNA"/>
</dbReference>
<keyword evidence="3" id="KW-1185">Reference proteome</keyword>
<name>A0AAW5BYL5_9FIRM</name>
<sequence>MDYKIEQLLPLAAELADRYTSKESTSVTYETAGALMEAVLYCMKECEDEGNAVIRQGSMPGVREIYRRGAGLVIEKARRARVLHDAIIRDFEDYGCMNYRDTIQKGMPGFFLHYDPVFAPGRHILSLDYPLLCGNPPLCGVDLIFEYLKGIWTEMQFLNRFHPDMVRRLLSQVSPEYKELYLDNLCDPVLFHVVGCVLSKQAPGDPVPPQPHPGRIHTVFSRADREEITAWVISAIHEAIHPYPAGYFGKAAPGYAARIKNGIDNNCLDTVFFMDLPVIPASSGPEAP</sequence>
<evidence type="ECO:0000313" key="4">
    <source>
        <dbReference type="Proteomes" id="UP001299608"/>
    </source>
</evidence>
<dbReference type="AlphaFoldDB" id="A0AAW5BYL5"/>
<evidence type="ECO:0000313" key="3">
    <source>
        <dbReference type="Proteomes" id="UP000669239"/>
    </source>
</evidence>
<dbReference type="RefSeq" id="WP_165640739.1">
    <property type="nucleotide sequence ID" value="NZ_JAAITT010000003.1"/>
</dbReference>
<comment type="caution">
    <text evidence="1">The sequence shown here is derived from an EMBL/GenBank/DDBJ whole genome shotgun (WGS) entry which is preliminary data.</text>
</comment>
<protein>
    <submittedName>
        <fullName evidence="1">DUF6179 domain-containing protein</fullName>
    </submittedName>
</protein>
<evidence type="ECO:0000313" key="1">
    <source>
        <dbReference type="EMBL" id="MCG4744938.1"/>
    </source>
</evidence>
<dbReference type="Proteomes" id="UP000669239">
    <property type="component" value="Unassembled WGS sequence"/>
</dbReference>
<dbReference type="EMBL" id="JAAITT010000003">
    <property type="protein sequence ID" value="NSJ47764.1"/>
    <property type="molecule type" value="Genomic_DNA"/>
</dbReference>
<evidence type="ECO:0000313" key="2">
    <source>
        <dbReference type="EMBL" id="NSJ47764.1"/>
    </source>
</evidence>
<accession>A0AAW5BYL5</accession>